<evidence type="ECO:0000313" key="2">
    <source>
        <dbReference type="Proteomes" id="UP001055811"/>
    </source>
</evidence>
<proteinExistence type="predicted"/>
<reference evidence="1 2" key="2">
    <citation type="journal article" date="2022" name="Mol. Ecol. Resour.">
        <title>The genomes of chicory, endive, great burdock and yacon provide insights into Asteraceae paleo-polyploidization history and plant inulin production.</title>
        <authorList>
            <person name="Fan W."/>
            <person name="Wang S."/>
            <person name="Wang H."/>
            <person name="Wang A."/>
            <person name="Jiang F."/>
            <person name="Liu H."/>
            <person name="Zhao H."/>
            <person name="Xu D."/>
            <person name="Zhang Y."/>
        </authorList>
    </citation>
    <scope>NUCLEOTIDE SEQUENCE [LARGE SCALE GENOMIC DNA]</scope>
    <source>
        <strain evidence="2">cv. Punajuju</strain>
        <tissue evidence="1">Leaves</tissue>
    </source>
</reference>
<name>A0ACB9D2Y0_CICIN</name>
<organism evidence="1 2">
    <name type="scientific">Cichorium intybus</name>
    <name type="common">Chicory</name>
    <dbReference type="NCBI Taxonomy" id="13427"/>
    <lineage>
        <taxon>Eukaryota</taxon>
        <taxon>Viridiplantae</taxon>
        <taxon>Streptophyta</taxon>
        <taxon>Embryophyta</taxon>
        <taxon>Tracheophyta</taxon>
        <taxon>Spermatophyta</taxon>
        <taxon>Magnoliopsida</taxon>
        <taxon>eudicotyledons</taxon>
        <taxon>Gunneridae</taxon>
        <taxon>Pentapetalae</taxon>
        <taxon>asterids</taxon>
        <taxon>campanulids</taxon>
        <taxon>Asterales</taxon>
        <taxon>Asteraceae</taxon>
        <taxon>Cichorioideae</taxon>
        <taxon>Cichorieae</taxon>
        <taxon>Cichoriinae</taxon>
        <taxon>Cichorium</taxon>
    </lineage>
</organism>
<dbReference type="Proteomes" id="UP001055811">
    <property type="component" value="Linkage Group LG05"/>
</dbReference>
<reference evidence="2" key="1">
    <citation type="journal article" date="2022" name="Mol. Ecol. Resour.">
        <title>The genomes of chicory, endive, great burdock and yacon provide insights into Asteraceae palaeo-polyploidization history and plant inulin production.</title>
        <authorList>
            <person name="Fan W."/>
            <person name="Wang S."/>
            <person name="Wang H."/>
            <person name="Wang A."/>
            <person name="Jiang F."/>
            <person name="Liu H."/>
            <person name="Zhao H."/>
            <person name="Xu D."/>
            <person name="Zhang Y."/>
        </authorList>
    </citation>
    <scope>NUCLEOTIDE SEQUENCE [LARGE SCALE GENOMIC DNA]</scope>
    <source>
        <strain evidence="2">cv. Punajuju</strain>
    </source>
</reference>
<evidence type="ECO:0000313" key="1">
    <source>
        <dbReference type="EMBL" id="KAI3740741.1"/>
    </source>
</evidence>
<dbReference type="EMBL" id="CM042013">
    <property type="protein sequence ID" value="KAI3740741.1"/>
    <property type="molecule type" value="Genomic_DNA"/>
</dbReference>
<comment type="caution">
    <text evidence="1">The sequence shown here is derived from an EMBL/GenBank/DDBJ whole genome shotgun (WGS) entry which is preliminary data.</text>
</comment>
<protein>
    <submittedName>
        <fullName evidence="1">Uncharacterized protein</fullName>
    </submittedName>
</protein>
<keyword evidence="2" id="KW-1185">Reference proteome</keyword>
<sequence>MESGDQNLLSEGRAASHTPSHEDNPVDDAVNMGPNPNPIPQPPLVTLEAIQNLISNLKTEMREDMRQMLNTRLGDPHPNPSADDASWRPTNGDSVTEEDSVGTEDKKRCSFITFLACKPTEYYGSYEPKVMMRWIRETEQVLEVSKCHEKDKVYYASRMLKDDALVWWNTLYELVGKDKNLKTNFSL</sequence>
<accession>A0ACB9D2Y0</accession>
<gene>
    <name evidence="1" type="ORF">L2E82_31213</name>
</gene>